<dbReference type="EMBL" id="SPHZ02000001">
    <property type="protein sequence ID" value="KAF0935212.1"/>
    <property type="molecule type" value="Genomic_DNA"/>
</dbReference>
<evidence type="ECO:0000313" key="2">
    <source>
        <dbReference type="EMBL" id="KAF0935212.1"/>
    </source>
</evidence>
<reference evidence="2 3" key="1">
    <citation type="submission" date="2019-11" db="EMBL/GenBank/DDBJ databases">
        <title>Whole genome sequence of Oryza granulata.</title>
        <authorList>
            <person name="Li W."/>
        </authorList>
    </citation>
    <scope>NUCLEOTIDE SEQUENCE [LARGE SCALE GENOMIC DNA]</scope>
    <source>
        <strain evidence="3">cv. Menghai</strain>
        <tissue evidence="2">Leaf</tissue>
    </source>
</reference>
<organism evidence="2 3">
    <name type="scientific">Oryza meyeriana var. granulata</name>
    <dbReference type="NCBI Taxonomy" id="110450"/>
    <lineage>
        <taxon>Eukaryota</taxon>
        <taxon>Viridiplantae</taxon>
        <taxon>Streptophyta</taxon>
        <taxon>Embryophyta</taxon>
        <taxon>Tracheophyta</taxon>
        <taxon>Spermatophyta</taxon>
        <taxon>Magnoliopsida</taxon>
        <taxon>Liliopsida</taxon>
        <taxon>Poales</taxon>
        <taxon>Poaceae</taxon>
        <taxon>BOP clade</taxon>
        <taxon>Oryzoideae</taxon>
        <taxon>Oryzeae</taxon>
        <taxon>Oryzinae</taxon>
        <taxon>Oryza</taxon>
        <taxon>Oryza meyeriana</taxon>
    </lineage>
</organism>
<dbReference type="OrthoDB" id="10604993at2759"/>
<evidence type="ECO:0000259" key="1">
    <source>
        <dbReference type="Pfam" id="PF03108"/>
    </source>
</evidence>
<dbReference type="InterPro" id="IPR004332">
    <property type="entry name" value="Transposase_MuDR"/>
</dbReference>
<proteinExistence type="predicted"/>
<feature type="domain" description="Transposase MuDR plant" evidence="1">
    <location>
        <begin position="12"/>
        <end position="51"/>
    </location>
</feature>
<accession>A0A6G1FEH8</accession>
<name>A0A6G1FEH8_9ORYZ</name>
<dbReference type="Pfam" id="PF03108">
    <property type="entry name" value="DBD_Tnp_Mut"/>
    <property type="match status" value="1"/>
</dbReference>
<protein>
    <recommendedName>
        <fullName evidence="1">Transposase MuDR plant domain-containing protein</fullName>
    </recommendedName>
</protein>
<gene>
    <name evidence="2" type="ORF">E2562_031250</name>
</gene>
<dbReference type="Proteomes" id="UP000479710">
    <property type="component" value="Unassembled WGS sequence"/>
</dbReference>
<sequence>MAALQSGQTVCMRQYAVLKEVELAVPYSEASRYRAYCKAKKCKWRIHASREIDLEDYVSSYYSVAMFRTEYASSVAPMPDKSLWQKVDTGFKL</sequence>
<dbReference type="AlphaFoldDB" id="A0A6G1FEH8"/>
<keyword evidence="3" id="KW-1185">Reference proteome</keyword>
<evidence type="ECO:0000313" key="3">
    <source>
        <dbReference type="Proteomes" id="UP000479710"/>
    </source>
</evidence>
<comment type="caution">
    <text evidence="2">The sequence shown here is derived from an EMBL/GenBank/DDBJ whole genome shotgun (WGS) entry which is preliminary data.</text>
</comment>